<gene>
    <name evidence="9" type="ORF">HUW48_03105</name>
</gene>
<reference evidence="9 10" key="1">
    <citation type="submission" date="2020-06" db="EMBL/GenBank/DDBJ databases">
        <authorList>
            <person name="Hwang Y.J."/>
        </authorList>
    </citation>
    <scope>NUCLEOTIDE SEQUENCE [LARGE SCALE GENOMIC DNA]</scope>
    <source>
        <strain evidence="9 10">KUDC8001</strain>
    </source>
</reference>
<dbReference type="Gene3D" id="2.60.40.1120">
    <property type="entry name" value="Carboxypeptidase-like, regulatory domain"/>
    <property type="match status" value="1"/>
</dbReference>
<comment type="similarity">
    <text evidence="7">Belongs to the TonB-dependent receptor family.</text>
</comment>
<dbReference type="GO" id="GO:0009279">
    <property type="term" value="C:cell outer membrane"/>
    <property type="evidence" value="ECO:0007669"/>
    <property type="project" value="UniProtKB-SubCell"/>
</dbReference>
<comment type="subcellular location">
    <subcellularLocation>
        <location evidence="1 7">Cell outer membrane</location>
        <topology evidence="1 7">Multi-pass membrane protein</topology>
    </subcellularLocation>
</comment>
<evidence type="ECO:0000256" key="3">
    <source>
        <dbReference type="ARBA" id="ARBA00022452"/>
    </source>
</evidence>
<name>A0A7L7L3Y4_9BACT</name>
<evidence type="ECO:0000256" key="4">
    <source>
        <dbReference type="ARBA" id="ARBA00022692"/>
    </source>
</evidence>
<dbReference type="FunFam" id="2.170.130.10:FF:000008">
    <property type="entry name" value="SusC/RagA family TonB-linked outer membrane protein"/>
    <property type="match status" value="1"/>
</dbReference>
<feature type="domain" description="TonB-dependent receptor plug" evidence="8">
    <location>
        <begin position="178"/>
        <end position="284"/>
    </location>
</feature>
<dbReference type="NCBIfam" id="TIGR04056">
    <property type="entry name" value="OMP_RagA_SusC"/>
    <property type="match status" value="1"/>
</dbReference>
<dbReference type="InterPro" id="IPR012910">
    <property type="entry name" value="Plug_dom"/>
</dbReference>
<dbReference type="KEGG" id="add:HUW48_03105"/>
<evidence type="ECO:0000256" key="5">
    <source>
        <dbReference type="ARBA" id="ARBA00023136"/>
    </source>
</evidence>
<proteinExistence type="inferred from homology"/>
<dbReference type="Pfam" id="PF13715">
    <property type="entry name" value="CarbopepD_reg_2"/>
    <property type="match status" value="1"/>
</dbReference>
<dbReference type="SUPFAM" id="SSF49464">
    <property type="entry name" value="Carboxypeptidase regulatory domain-like"/>
    <property type="match status" value="1"/>
</dbReference>
<dbReference type="InterPro" id="IPR039426">
    <property type="entry name" value="TonB-dep_rcpt-like"/>
</dbReference>
<evidence type="ECO:0000313" key="9">
    <source>
        <dbReference type="EMBL" id="QMU27079.1"/>
    </source>
</evidence>
<dbReference type="AlphaFoldDB" id="A0A7L7L3Y4"/>
<evidence type="ECO:0000256" key="2">
    <source>
        <dbReference type="ARBA" id="ARBA00022448"/>
    </source>
</evidence>
<dbReference type="SUPFAM" id="SSF56935">
    <property type="entry name" value="Porins"/>
    <property type="match status" value="1"/>
</dbReference>
<dbReference type="InterPro" id="IPR037066">
    <property type="entry name" value="Plug_dom_sf"/>
</dbReference>
<dbReference type="Pfam" id="PF07715">
    <property type="entry name" value="Plug"/>
    <property type="match status" value="1"/>
</dbReference>
<keyword evidence="4 7" id="KW-0812">Transmembrane</keyword>
<organism evidence="9 10">
    <name type="scientific">Adhaeribacter radiodurans</name>
    <dbReference type="NCBI Taxonomy" id="2745197"/>
    <lineage>
        <taxon>Bacteria</taxon>
        <taxon>Pseudomonadati</taxon>
        <taxon>Bacteroidota</taxon>
        <taxon>Cytophagia</taxon>
        <taxon>Cytophagales</taxon>
        <taxon>Hymenobacteraceae</taxon>
        <taxon>Adhaeribacter</taxon>
    </lineage>
</organism>
<dbReference type="InterPro" id="IPR036942">
    <property type="entry name" value="Beta-barrel_TonB_sf"/>
</dbReference>
<dbReference type="InterPro" id="IPR023996">
    <property type="entry name" value="TonB-dep_OMP_SusC/RagA"/>
</dbReference>
<evidence type="ECO:0000313" key="10">
    <source>
        <dbReference type="Proteomes" id="UP000514509"/>
    </source>
</evidence>
<sequence length="1044" mass="115407">MKNSYNYGCPSPGHPFFKIRLKVNSILVIVLISTFEAFAMDYPAALVHSGRSNAALKKERNRIEENVTVGTSANRVITIKKVAAFAIEVTGKVADDKGAPLPGVSILIKGTSKGTTTGVDGKFSVTVADEKAVLVFDYIGFKSQERVVGNERTINIVLLEDTKSLQEVVVIGYGQVKKSDLTGSVVSVKSEQITSTPVTNVLESLQGKVAGLDLTRSSGETGAAMNFTLRGNRSLKASNSPLILVDGIQYSSYVDINPNDIASVEVLKDASSTAIYGSRGANGVILITTKGGKAGKTKVEFNNYYGVNSLTAFPAITNTQQLVDYWREEFRSVGQWSSPADDPKIFNDALANINNGVNTDWVDLMVHKGTVQNNHIAISGGSEKTTFRLSSEYFNEKGLLKNDELKRYIQHLNLDHQVFKNLKVGTVLNFNTSNQDRRNISFWNLIKNSPLGIPYNEDGTIRKYPFPSGSLALNPLLDENPNEYANNTKLNHFFLQGFADWTIRKNLTLRTNLGADIISSQQGIYESPNTTQSGVNSGFSRAALIDNKSNALTWENVLTYNAEVGNHAFTLMAGNSMIKNRSTLFSGEGKNQPYSSSLFYNLSTNDRDIITNSRLTETALSSYFGRANYKFKDRYLVTASLRADGSSVLAEEHKWAYFPSVAVAWRAIEEPVFSGLRTLFSDLKFRATYGVSGNSAVNAYQTQGSLSKVAFSFDETAAFGYWPKLLANKDLGWETTATLNFAVDFGLFNNRVTGSVDAYQTKTKDLLMDRILPSLIGYSSTIANIGKTKTYGIDAVLSTVNVAGKSFNWSSDFNFSTFNEEIVELSQSGNDIGNRWFIGSPTRVYYDYEKIGIWQENEAEEAKRFHPNNKPGMIKIKDQNGDGKLTADKDMIIVGQSTPKWSAGFNNNFTYKNLSLSVLTLARVGQTISSDYHGYYYPGNTAAVVDYWTPENPTNAYPRPTRSQDPYLSTLKYKDGSFFKIKDVRLAYTFQGNFIKNTPLNITVYGTAKNYFTFSKIKDYDPERGGTVEFPLTKQLVFGLNIGL</sequence>
<protein>
    <submittedName>
        <fullName evidence="9">TonB-dependent receptor</fullName>
    </submittedName>
</protein>
<evidence type="ECO:0000256" key="7">
    <source>
        <dbReference type="PROSITE-ProRule" id="PRU01360"/>
    </source>
</evidence>
<dbReference type="PROSITE" id="PS52016">
    <property type="entry name" value="TONB_DEPENDENT_REC_3"/>
    <property type="match status" value="1"/>
</dbReference>
<dbReference type="InterPro" id="IPR008969">
    <property type="entry name" value="CarboxyPept-like_regulatory"/>
</dbReference>
<dbReference type="InterPro" id="IPR023997">
    <property type="entry name" value="TonB-dep_OMP_SusC/RagA_CS"/>
</dbReference>
<keyword evidence="3 7" id="KW-1134">Transmembrane beta strand</keyword>
<accession>A0A7L7L3Y4</accession>
<dbReference type="Gene3D" id="2.170.130.10">
    <property type="entry name" value="TonB-dependent receptor, plug domain"/>
    <property type="match status" value="1"/>
</dbReference>
<dbReference type="Gene3D" id="2.40.170.20">
    <property type="entry name" value="TonB-dependent receptor, beta-barrel domain"/>
    <property type="match status" value="1"/>
</dbReference>
<keyword evidence="2 7" id="KW-0813">Transport</keyword>
<dbReference type="NCBIfam" id="TIGR04057">
    <property type="entry name" value="SusC_RagA_signa"/>
    <property type="match status" value="1"/>
</dbReference>
<dbReference type="EMBL" id="CP055153">
    <property type="protein sequence ID" value="QMU27079.1"/>
    <property type="molecule type" value="Genomic_DNA"/>
</dbReference>
<reference evidence="9 10" key="2">
    <citation type="submission" date="2020-08" db="EMBL/GenBank/DDBJ databases">
        <title>Adhaeribacter dokdonensis sp. nov., isolated from the rhizosphere of Elymus tsukushiensis, a plant native to the Dokdo Islands, Republic of Korea.</title>
        <authorList>
            <person name="Ghim S.Y."/>
        </authorList>
    </citation>
    <scope>NUCLEOTIDE SEQUENCE [LARGE SCALE GENOMIC DNA]</scope>
    <source>
        <strain evidence="9 10">KUDC8001</strain>
    </source>
</reference>
<dbReference type="Proteomes" id="UP000514509">
    <property type="component" value="Chromosome"/>
</dbReference>
<dbReference type="RefSeq" id="WP_182414280.1">
    <property type="nucleotide sequence ID" value="NZ_CP055153.1"/>
</dbReference>
<evidence type="ECO:0000259" key="8">
    <source>
        <dbReference type="Pfam" id="PF07715"/>
    </source>
</evidence>
<evidence type="ECO:0000256" key="6">
    <source>
        <dbReference type="ARBA" id="ARBA00023237"/>
    </source>
</evidence>
<keyword evidence="6 7" id="KW-0998">Cell outer membrane</keyword>
<keyword evidence="10" id="KW-1185">Reference proteome</keyword>
<keyword evidence="5 7" id="KW-0472">Membrane</keyword>
<keyword evidence="9" id="KW-0675">Receptor</keyword>
<evidence type="ECO:0000256" key="1">
    <source>
        <dbReference type="ARBA" id="ARBA00004571"/>
    </source>
</evidence>